<dbReference type="InterPro" id="IPR008920">
    <property type="entry name" value="TF_FadR/GntR_C"/>
</dbReference>
<evidence type="ECO:0000313" key="5">
    <source>
        <dbReference type="EMBL" id="PTM75025.1"/>
    </source>
</evidence>
<reference evidence="5 6" key="1">
    <citation type="submission" date="2018-04" db="EMBL/GenBank/DDBJ databases">
        <title>Genomic Encyclopedia of Type Strains, Phase III (KMG-III): the genomes of soil and plant-associated and newly described type strains.</title>
        <authorList>
            <person name="Whitman W."/>
        </authorList>
    </citation>
    <scope>NUCLEOTIDE SEQUENCE [LARGE SCALE GENOMIC DNA]</scope>
    <source>
        <strain evidence="5 6">JA192</strain>
    </source>
</reference>
<dbReference type="InterPro" id="IPR036388">
    <property type="entry name" value="WH-like_DNA-bd_sf"/>
</dbReference>
<dbReference type="Pfam" id="PF07729">
    <property type="entry name" value="FCD"/>
    <property type="match status" value="1"/>
</dbReference>
<proteinExistence type="predicted"/>
<evidence type="ECO:0000259" key="4">
    <source>
        <dbReference type="PROSITE" id="PS50949"/>
    </source>
</evidence>
<dbReference type="Gene3D" id="1.10.10.10">
    <property type="entry name" value="Winged helix-like DNA-binding domain superfamily/Winged helix DNA-binding domain"/>
    <property type="match status" value="2"/>
</dbReference>
<dbReference type="Proteomes" id="UP000240800">
    <property type="component" value="Unassembled WGS sequence"/>
</dbReference>
<evidence type="ECO:0000256" key="3">
    <source>
        <dbReference type="ARBA" id="ARBA00023163"/>
    </source>
</evidence>
<comment type="caution">
    <text evidence="5">The sequence shown here is derived from an EMBL/GenBank/DDBJ whole genome shotgun (WGS) entry which is preliminary data.</text>
</comment>
<gene>
    <name evidence="5" type="ORF">C8J29_11351</name>
</gene>
<organism evidence="5 6">
    <name type="scientific">Cereibacter johrii</name>
    <dbReference type="NCBI Taxonomy" id="445629"/>
    <lineage>
        <taxon>Bacteria</taxon>
        <taxon>Pseudomonadati</taxon>
        <taxon>Pseudomonadota</taxon>
        <taxon>Alphaproteobacteria</taxon>
        <taxon>Rhodobacterales</taxon>
        <taxon>Paracoccaceae</taxon>
        <taxon>Cereibacter</taxon>
    </lineage>
</organism>
<dbReference type="InterPro" id="IPR011711">
    <property type="entry name" value="GntR_C"/>
</dbReference>
<dbReference type="SUPFAM" id="SSF48008">
    <property type="entry name" value="GntR ligand-binding domain-like"/>
    <property type="match status" value="1"/>
</dbReference>
<dbReference type="RefSeq" id="WP_069331178.1">
    <property type="nucleotide sequence ID" value="NZ_MABH01000080.1"/>
</dbReference>
<keyword evidence="1" id="KW-0805">Transcription regulation</keyword>
<evidence type="ECO:0000256" key="1">
    <source>
        <dbReference type="ARBA" id="ARBA00023015"/>
    </source>
</evidence>
<dbReference type="PANTHER" id="PTHR43537">
    <property type="entry name" value="TRANSCRIPTIONAL REGULATOR, GNTR FAMILY"/>
    <property type="match status" value="1"/>
</dbReference>
<protein>
    <submittedName>
        <fullName evidence="5">GntR family transcriptional regulator</fullName>
    </submittedName>
</protein>
<dbReference type="SMART" id="SM00895">
    <property type="entry name" value="FCD"/>
    <property type="match status" value="1"/>
</dbReference>
<dbReference type="PRINTS" id="PR00035">
    <property type="entry name" value="HTHGNTR"/>
</dbReference>
<name>A0ABX5J568_9RHOB</name>
<sequence length="300" mass="33656">MARDRNLFKMLVNRLLDRLAGLPVGAELGSEGELAAELQASRTTVRAVLTHLAEAGLLSWEGRRKVVLRAPSPSDRFDEGETRPRQELVEEPFLAWVLQGDLPPGTLLHESDLARRLGVPVATVREFLIRFEPFGLIEKQPNRHWVLKGFTRAFAEEMFAVREMFERHALRGLLAAAAPGGPLRAELESIRAEHEALSAGPEEELTAFPALDARFHRLLCRAARNRFILDFSRTISIIVHFHYRWNKRDEARRNRAALNEHLTIVEAVLAGDAPRAAAALDAHLATAYRTLMTSVTWADA</sequence>
<dbReference type="InterPro" id="IPR000524">
    <property type="entry name" value="Tscrpt_reg_HTH_GntR"/>
</dbReference>
<keyword evidence="3" id="KW-0804">Transcription</keyword>
<dbReference type="SMART" id="SM00345">
    <property type="entry name" value="HTH_GNTR"/>
    <property type="match status" value="2"/>
</dbReference>
<dbReference type="PROSITE" id="PS50949">
    <property type="entry name" value="HTH_GNTR"/>
    <property type="match status" value="1"/>
</dbReference>
<dbReference type="PANTHER" id="PTHR43537:SF51">
    <property type="entry name" value="HTH-TYPE TRANSCRIPTIONAL REGULATOR LGOR-RELATED"/>
    <property type="match status" value="1"/>
</dbReference>
<dbReference type="Gene3D" id="1.20.120.530">
    <property type="entry name" value="GntR ligand-binding domain-like"/>
    <property type="match status" value="1"/>
</dbReference>
<keyword evidence="6" id="KW-1185">Reference proteome</keyword>
<dbReference type="EMBL" id="PZZW01000013">
    <property type="protein sequence ID" value="PTM75025.1"/>
    <property type="molecule type" value="Genomic_DNA"/>
</dbReference>
<feature type="domain" description="HTH gntR-type" evidence="4">
    <location>
        <begin position="83"/>
        <end position="150"/>
    </location>
</feature>
<accession>A0ABX5J568</accession>
<evidence type="ECO:0000256" key="2">
    <source>
        <dbReference type="ARBA" id="ARBA00023125"/>
    </source>
</evidence>
<keyword evidence="2" id="KW-0238">DNA-binding</keyword>
<dbReference type="InterPro" id="IPR036390">
    <property type="entry name" value="WH_DNA-bd_sf"/>
</dbReference>
<dbReference type="SUPFAM" id="SSF46785">
    <property type="entry name" value="Winged helix' DNA-binding domain"/>
    <property type="match status" value="2"/>
</dbReference>
<dbReference type="Pfam" id="PF00392">
    <property type="entry name" value="GntR"/>
    <property type="match status" value="1"/>
</dbReference>
<evidence type="ECO:0000313" key="6">
    <source>
        <dbReference type="Proteomes" id="UP000240800"/>
    </source>
</evidence>